<dbReference type="Pfam" id="PF00092">
    <property type="entry name" value="VWA"/>
    <property type="match status" value="1"/>
</dbReference>
<organism evidence="5 6">
    <name type="scientific">Holothuria leucospilota</name>
    <name type="common">Black long sea cucumber</name>
    <name type="synonym">Mertensiothuria leucospilota</name>
    <dbReference type="NCBI Taxonomy" id="206669"/>
    <lineage>
        <taxon>Eukaryota</taxon>
        <taxon>Metazoa</taxon>
        <taxon>Echinodermata</taxon>
        <taxon>Eleutherozoa</taxon>
        <taxon>Echinozoa</taxon>
        <taxon>Holothuroidea</taxon>
        <taxon>Aspidochirotacea</taxon>
        <taxon>Aspidochirotida</taxon>
        <taxon>Holothuriidae</taxon>
        <taxon>Holothuria</taxon>
    </lineage>
</organism>
<feature type="compositionally biased region" description="Basic and acidic residues" evidence="1">
    <location>
        <begin position="986"/>
        <end position="1002"/>
    </location>
</feature>
<sequence length="1014" mass="111144">MGKFQIAQVLLCVLTIASAITRPSSIKFENNEYTGLVVGIHPDIPENEELLNEIQRMITDASDYLYTASKTRAHFKDVTIVLPDTWSDSDLHETPGNATFEFADVIVAPSNPRYAPIPYTKHFEGCGKQAAYIHFTDAFLLDDLSELYYGPLGPLFVHEWGHFRWGLLNEYADTVADRNSYQYHYRSPTTGIYEATRCTLGLNGAHLKLDENTLRYTYCNGDPTLGYEEGCIFIPTSDQDPSAVSGSIMFGYTSLPEIADFCDNNTADGSTFHNIEAPNKLNRICGSRSSWEIMREHPDFKDGANPPRIVIDREPTFHITRVLSRRVVVVMDTSISMLNDGRHYKQASAVAHFLSSVVLDGTWVGLVSFATESKTESELVLVNSSAVRNDLLASIPQEQPFGGTCIQCGLTEAIQLLQTSGQRTDGAVILLITDGDETVGDVSEALSDATTAKVVVDAVAFSEEADKQLASVSSQTGGSLYLQTDDPGSSGLYQGLSGTMKRGVKETEQRIELESTSSVIEVDGTLDGQVSVDNSIGERTSFFFTWIKNTGNVLIDVILRSPSGTVYDQSSTEYTENAEFRNVIINVPGTAEEGNWTYSVDNLYTKEMEVAVVIGSYPRQDGDGPITVTSYLSGSSLDAQNGEQLTVFAEVRKGYSPVVDANVVAILERPPDGEGNVFTPVELQLLDNGAGADLTDGDGIYSRYFTEYSSTGFYGVKLRVDNNDGNAVILRQTNYEVPFEAAQLVIDPDDLNNVIPPVIGGVRARLPGMPPPELEGDPVPDFSREGTGQSASVADLPEGYDPNVDSTPPSTILDLRVTQTSYEEATVTLVWTAPGDDLDSGQAESYDIRRADTVQELLESFDSATVVEPDDVFDGSLPSNLVFGMTQTVTISVPPQPNQNSFSYAFAIKSVDDVDLSSEMSNVVVATFENYVIPTSRPETTTKESFTPTPDPVSLEAWKVALIVVGCLAFILLLYLLFACIKKQRESRKEKEKESRQSRYNEDVENDWENPTYT</sequence>
<dbReference type="InterPro" id="IPR036465">
    <property type="entry name" value="vWFA_dom_sf"/>
</dbReference>
<dbReference type="Gene3D" id="3.40.50.410">
    <property type="entry name" value="von Willebrand factor, type A domain"/>
    <property type="match status" value="1"/>
</dbReference>
<keyword evidence="2" id="KW-0812">Transmembrane</keyword>
<dbReference type="Pfam" id="PF08434">
    <property type="entry name" value="CLCA"/>
    <property type="match status" value="1"/>
</dbReference>
<feature type="signal peptide" evidence="3">
    <location>
        <begin position="1"/>
        <end position="19"/>
    </location>
</feature>
<dbReference type="OrthoDB" id="687730at2759"/>
<feature type="transmembrane region" description="Helical" evidence="2">
    <location>
        <begin position="957"/>
        <end position="981"/>
    </location>
</feature>
<dbReference type="SUPFAM" id="SSF53300">
    <property type="entry name" value="vWA-like"/>
    <property type="match status" value="1"/>
</dbReference>
<evidence type="ECO:0000256" key="2">
    <source>
        <dbReference type="SAM" id="Phobius"/>
    </source>
</evidence>
<evidence type="ECO:0000256" key="3">
    <source>
        <dbReference type="SAM" id="SignalP"/>
    </source>
</evidence>
<dbReference type="SMART" id="SM00327">
    <property type="entry name" value="VWA"/>
    <property type="match status" value="1"/>
</dbReference>
<gene>
    <name evidence="5" type="ORF">HOLleu_37915</name>
</gene>
<dbReference type="Proteomes" id="UP001152320">
    <property type="component" value="Chromosome 20"/>
</dbReference>
<comment type="caution">
    <text evidence="5">The sequence shown here is derived from an EMBL/GenBank/DDBJ whole genome shotgun (WGS) entry which is preliminary data.</text>
</comment>
<dbReference type="InterPro" id="IPR051266">
    <property type="entry name" value="CLCR"/>
</dbReference>
<dbReference type="CDD" id="cd00198">
    <property type="entry name" value="vWFA"/>
    <property type="match status" value="1"/>
</dbReference>
<dbReference type="Gene3D" id="2.60.40.10">
    <property type="entry name" value="Immunoglobulins"/>
    <property type="match status" value="1"/>
</dbReference>
<keyword evidence="6" id="KW-1185">Reference proteome</keyword>
<feature type="region of interest" description="Disordered" evidence="1">
    <location>
        <begin position="986"/>
        <end position="1014"/>
    </location>
</feature>
<accession>A0A9Q1BF40</accession>
<dbReference type="InterPro" id="IPR002035">
    <property type="entry name" value="VWF_A"/>
</dbReference>
<dbReference type="EMBL" id="JAIZAY010000020">
    <property type="protein sequence ID" value="KAJ8022894.1"/>
    <property type="molecule type" value="Genomic_DNA"/>
</dbReference>
<reference evidence="5" key="1">
    <citation type="submission" date="2021-10" db="EMBL/GenBank/DDBJ databases">
        <title>Tropical sea cucumber genome reveals ecological adaptation and Cuvierian tubules defense mechanism.</title>
        <authorList>
            <person name="Chen T."/>
        </authorList>
    </citation>
    <scope>NUCLEOTIDE SEQUENCE</scope>
    <source>
        <strain evidence="5">Nanhai2018</strain>
        <tissue evidence="5">Muscle</tissue>
    </source>
</reference>
<dbReference type="PANTHER" id="PTHR10579">
    <property type="entry name" value="CALCIUM-ACTIVATED CHLORIDE CHANNEL REGULATOR"/>
    <property type="match status" value="1"/>
</dbReference>
<keyword evidence="3" id="KW-0732">Signal</keyword>
<dbReference type="PANTHER" id="PTHR10579:SF177">
    <property type="entry name" value="CALCIUM-ACTIVATED CHLORIDE CHANNEL REGULATOR 4-LIKE PROTEIN"/>
    <property type="match status" value="1"/>
</dbReference>
<feature type="region of interest" description="Disordered" evidence="1">
    <location>
        <begin position="766"/>
        <end position="808"/>
    </location>
</feature>
<evidence type="ECO:0000313" key="5">
    <source>
        <dbReference type="EMBL" id="KAJ8022894.1"/>
    </source>
</evidence>
<proteinExistence type="predicted"/>
<dbReference type="InterPro" id="IPR013642">
    <property type="entry name" value="CLCA_N"/>
</dbReference>
<evidence type="ECO:0000313" key="6">
    <source>
        <dbReference type="Proteomes" id="UP001152320"/>
    </source>
</evidence>
<protein>
    <submittedName>
        <fullName evidence="5">Calcium-activated chloride channel regulator 1</fullName>
    </submittedName>
</protein>
<feature type="domain" description="VWFA" evidence="4">
    <location>
        <begin position="326"/>
        <end position="500"/>
    </location>
</feature>
<dbReference type="PROSITE" id="PS50234">
    <property type="entry name" value="VWFA"/>
    <property type="match status" value="1"/>
</dbReference>
<keyword evidence="2" id="KW-0472">Membrane</keyword>
<evidence type="ECO:0000256" key="1">
    <source>
        <dbReference type="SAM" id="MobiDB-lite"/>
    </source>
</evidence>
<evidence type="ECO:0000259" key="4">
    <source>
        <dbReference type="PROSITE" id="PS50234"/>
    </source>
</evidence>
<name>A0A9Q1BF40_HOLLE</name>
<feature type="chain" id="PRO_5040196081" evidence="3">
    <location>
        <begin position="20"/>
        <end position="1014"/>
    </location>
</feature>
<dbReference type="InterPro" id="IPR013783">
    <property type="entry name" value="Ig-like_fold"/>
</dbReference>
<dbReference type="AlphaFoldDB" id="A0A9Q1BF40"/>
<keyword evidence="2" id="KW-1133">Transmembrane helix</keyword>